<evidence type="ECO:0000313" key="10">
    <source>
        <dbReference type="Proteomes" id="UP000236161"/>
    </source>
</evidence>
<evidence type="ECO:0000256" key="3">
    <source>
        <dbReference type="ARBA" id="ARBA00022448"/>
    </source>
</evidence>
<dbReference type="Proteomes" id="UP000236161">
    <property type="component" value="Unassembled WGS sequence"/>
</dbReference>
<evidence type="ECO:0000256" key="2">
    <source>
        <dbReference type="ARBA" id="ARBA00010864"/>
    </source>
</evidence>
<dbReference type="AlphaFoldDB" id="A0A2I0A544"/>
<feature type="transmembrane region" description="Helical" evidence="8">
    <location>
        <begin position="176"/>
        <end position="194"/>
    </location>
</feature>
<dbReference type="OrthoDB" id="9999863at2759"/>
<feature type="transmembrane region" description="Helical" evidence="8">
    <location>
        <begin position="316"/>
        <end position="337"/>
    </location>
</feature>
<feature type="transmembrane region" description="Helical" evidence="8">
    <location>
        <begin position="31"/>
        <end position="51"/>
    </location>
</feature>
<comment type="similarity">
    <text evidence="2">Belongs to the TrkH potassium transport family. HKT (TC 2.A.38.3) subfamily.</text>
</comment>
<evidence type="ECO:0000256" key="1">
    <source>
        <dbReference type="ARBA" id="ARBA00004141"/>
    </source>
</evidence>
<feature type="transmembrane region" description="Helical" evidence="8">
    <location>
        <begin position="93"/>
        <end position="114"/>
    </location>
</feature>
<feature type="transmembrane region" description="Helical" evidence="8">
    <location>
        <begin position="264"/>
        <end position="287"/>
    </location>
</feature>
<evidence type="ECO:0000256" key="5">
    <source>
        <dbReference type="ARBA" id="ARBA00022989"/>
    </source>
</evidence>
<name>A0A2I0A544_9ASPA</name>
<evidence type="ECO:0000313" key="9">
    <source>
        <dbReference type="EMBL" id="PKA50669.1"/>
    </source>
</evidence>
<keyword evidence="3" id="KW-0813">Transport</keyword>
<dbReference type="GO" id="GO:0005886">
    <property type="term" value="C:plasma membrane"/>
    <property type="evidence" value="ECO:0007669"/>
    <property type="project" value="TreeGrafter"/>
</dbReference>
<keyword evidence="4 8" id="KW-0812">Transmembrane</keyword>
<keyword evidence="5 8" id="KW-1133">Transmembrane helix</keyword>
<comment type="subcellular location">
    <subcellularLocation>
        <location evidence="1">Membrane</location>
        <topology evidence="1">Multi-pass membrane protein</topology>
    </subcellularLocation>
</comment>
<evidence type="ECO:0000256" key="8">
    <source>
        <dbReference type="SAM" id="Phobius"/>
    </source>
</evidence>
<proteinExistence type="inferred from homology"/>
<feature type="transmembrane region" description="Helical" evidence="8">
    <location>
        <begin position="63"/>
        <end position="81"/>
    </location>
</feature>
<dbReference type="Pfam" id="PF02386">
    <property type="entry name" value="TrkH"/>
    <property type="match status" value="1"/>
</dbReference>
<keyword evidence="10" id="KW-1185">Reference proteome</keyword>
<evidence type="ECO:0000256" key="7">
    <source>
        <dbReference type="ARBA" id="ARBA00023136"/>
    </source>
</evidence>
<dbReference type="GO" id="GO:0008324">
    <property type="term" value="F:monoatomic cation transmembrane transporter activity"/>
    <property type="evidence" value="ECO:0007669"/>
    <property type="project" value="InterPro"/>
</dbReference>
<dbReference type="EMBL" id="KZ452022">
    <property type="protein sequence ID" value="PKA50669.1"/>
    <property type="molecule type" value="Genomic_DNA"/>
</dbReference>
<protein>
    <submittedName>
        <fullName evidence="9">Putative cation transporter HKT6</fullName>
    </submittedName>
</protein>
<feature type="transmembrane region" description="Helical" evidence="8">
    <location>
        <begin position="371"/>
        <end position="392"/>
    </location>
</feature>
<dbReference type="PANTHER" id="PTHR31064:SF30">
    <property type="entry name" value="HIGH-AFFINITY POTASSIUM TRANSPORT PROTEIN-RELATED"/>
    <property type="match status" value="1"/>
</dbReference>
<organism evidence="9 10">
    <name type="scientific">Apostasia shenzhenica</name>
    <dbReference type="NCBI Taxonomy" id="1088818"/>
    <lineage>
        <taxon>Eukaryota</taxon>
        <taxon>Viridiplantae</taxon>
        <taxon>Streptophyta</taxon>
        <taxon>Embryophyta</taxon>
        <taxon>Tracheophyta</taxon>
        <taxon>Spermatophyta</taxon>
        <taxon>Magnoliopsida</taxon>
        <taxon>Liliopsida</taxon>
        <taxon>Asparagales</taxon>
        <taxon>Orchidaceae</taxon>
        <taxon>Apostasioideae</taxon>
        <taxon>Apostasia</taxon>
    </lineage>
</organism>
<gene>
    <name evidence="9" type="primary">HKT6</name>
    <name evidence="9" type="ORF">AXF42_Ash018008</name>
</gene>
<keyword evidence="6" id="KW-0406">Ion transport</keyword>
<keyword evidence="7 8" id="KW-0472">Membrane</keyword>
<dbReference type="InterPro" id="IPR051143">
    <property type="entry name" value="TrkH_K-transport"/>
</dbReference>
<evidence type="ECO:0000256" key="4">
    <source>
        <dbReference type="ARBA" id="ARBA00022692"/>
    </source>
</evidence>
<feature type="transmembrane region" description="Helical" evidence="8">
    <location>
        <begin position="206"/>
        <end position="230"/>
    </location>
</feature>
<dbReference type="GO" id="GO:0098662">
    <property type="term" value="P:inorganic cation transmembrane transport"/>
    <property type="evidence" value="ECO:0007669"/>
    <property type="project" value="UniProtKB-ARBA"/>
</dbReference>
<feature type="transmembrane region" description="Helical" evidence="8">
    <location>
        <begin position="134"/>
        <end position="156"/>
    </location>
</feature>
<dbReference type="GO" id="GO:0030001">
    <property type="term" value="P:metal ion transport"/>
    <property type="evidence" value="ECO:0007669"/>
    <property type="project" value="UniProtKB-ARBA"/>
</dbReference>
<dbReference type="InterPro" id="IPR003445">
    <property type="entry name" value="Cat_transpt"/>
</dbReference>
<evidence type="ECO:0000256" key="6">
    <source>
        <dbReference type="ARBA" id="ARBA00023065"/>
    </source>
</evidence>
<accession>A0A2I0A544</accession>
<dbReference type="STRING" id="1088818.A0A2I0A544"/>
<reference evidence="9 10" key="1">
    <citation type="journal article" date="2017" name="Nature">
        <title>The Apostasia genome and the evolution of orchids.</title>
        <authorList>
            <person name="Zhang G.Q."/>
            <person name="Liu K.W."/>
            <person name="Li Z."/>
            <person name="Lohaus R."/>
            <person name="Hsiao Y.Y."/>
            <person name="Niu S.C."/>
            <person name="Wang J.Y."/>
            <person name="Lin Y.C."/>
            <person name="Xu Q."/>
            <person name="Chen L.J."/>
            <person name="Yoshida K."/>
            <person name="Fujiwara S."/>
            <person name="Wang Z.W."/>
            <person name="Zhang Y.Q."/>
            <person name="Mitsuda N."/>
            <person name="Wang M."/>
            <person name="Liu G.H."/>
            <person name="Pecoraro L."/>
            <person name="Huang H.X."/>
            <person name="Xiao X.J."/>
            <person name="Lin M."/>
            <person name="Wu X.Y."/>
            <person name="Wu W.L."/>
            <person name="Chen Y.Y."/>
            <person name="Chang S.B."/>
            <person name="Sakamoto S."/>
            <person name="Ohme-Takagi M."/>
            <person name="Yagi M."/>
            <person name="Zeng S.J."/>
            <person name="Shen C.Y."/>
            <person name="Yeh C.M."/>
            <person name="Luo Y.B."/>
            <person name="Tsai W.C."/>
            <person name="Van de Peer Y."/>
            <person name="Liu Z.J."/>
        </authorList>
    </citation>
    <scope>NUCLEOTIDE SEQUENCE [LARGE SCALE GENOMIC DNA]</scope>
    <source>
        <strain evidence="10">cv. Shenzhen</strain>
        <tissue evidence="9">Stem</tissue>
    </source>
</reference>
<sequence>METLPSSEMPTTTKPSPPPFSLPSLFQLNPFWAQLVYFLFLPISGFLLLKCLPAKTAPKPKDLELLFMSVSASTVTGLNAVEMESFSESQLFVFILIMLLGGEVFTSLLGLWFFKIRKNKRRRTNLLQNSVRNLGFIVLGYLIAVHAGGFAFLRVYLAVFPASLRILNRKKLQPSVFAVFAVVSSFANCGLLPTNEGMVVFRESSGMLLAIAAVIAMGNTLYPCFLRLAVMGLKAMGCSPALEYLLRDEKEVGFGVLFPSRRTAMLAATAASMVAAQFVVFCCMEWWSDGMAGMSSFRKAVAALFMAVNSRHSGESVFDISSAAPAVLVLFVVMMYLPAHTTFYPFKEASKCSKSVEEHHQEEKKSKHYCYFKHVMFSQISCLAVFVMIICLTEKQQLSDDPLNFNVFNIIIEVISGYGNVGFSTGYSCSRQLKPVGFCKDSWISFSGRWSAKGKLALMAVMLYGRLKNFTMGAAKAWKLH</sequence>
<dbReference type="PANTHER" id="PTHR31064">
    <property type="entry name" value="POTASSIUM TRANSPORT PROTEIN DDB_G0292412-RELATED"/>
    <property type="match status" value="1"/>
</dbReference>